<accession>A0A8J9TGV5</accession>
<protein>
    <submittedName>
        <fullName evidence="2">Uncharacterized protein</fullName>
    </submittedName>
</protein>
<feature type="region of interest" description="Disordered" evidence="1">
    <location>
        <begin position="1"/>
        <end position="63"/>
    </location>
</feature>
<name>A0A8J9TGV5_PHATR</name>
<sequence>MPNYLETVNDDEKIVGRKVDNDEDTSRDTPGKETLGEKEPCTECYASSESDDTHDDKKGFHEEGEEIAEVLEEDNCQDEDSSTCFPQVQKYSAISSVSSRPLVSTWEEQRRQTARMSRKPLQSTGSTLTLKERMKAFH</sequence>
<organism evidence="2">
    <name type="scientific">Phaeodactylum tricornutum</name>
    <name type="common">Diatom</name>
    <dbReference type="NCBI Taxonomy" id="2850"/>
    <lineage>
        <taxon>Eukaryota</taxon>
        <taxon>Sar</taxon>
        <taxon>Stramenopiles</taxon>
        <taxon>Ochrophyta</taxon>
        <taxon>Bacillariophyta</taxon>
        <taxon>Bacillariophyceae</taxon>
        <taxon>Bacillariophycidae</taxon>
        <taxon>Naviculales</taxon>
        <taxon>Phaeodactylaceae</taxon>
        <taxon>Phaeodactylum</taxon>
    </lineage>
</organism>
<reference evidence="2" key="1">
    <citation type="submission" date="2022-02" db="EMBL/GenBank/DDBJ databases">
        <authorList>
            <person name="Giguere J D."/>
        </authorList>
    </citation>
    <scope>NUCLEOTIDE SEQUENCE</scope>
    <source>
        <strain evidence="2">CCAP 1055/1</strain>
    </source>
</reference>
<evidence type="ECO:0000256" key="1">
    <source>
        <dbReference type="SAM" id="MobiDB-lite"/>
    </source>
</evidence>
<proteinExistence type="predicted"/>
<feature type="compositionally biased region" description="Basic and acidic residues" evidence="1">
    <location>
        <begin position="10"/>
        <end position="41"/>
    </location>
</feature>
<dbReference type="Proteomes" id="UP000836788">
    <property type="component" value="Chromosome 12"/>
</dbReference>
<dbReference type="AlphaFoldDB" id="A0A8J9TGV5"/>
<evidence type="ECO:0000313" key="2">
    <source>
        <dbReference type="EMBL" id="CAG9279770.1"/>
    </source>
</evidence>
<feature type="compositionally biased region" description="Polar residues" evidence="1">
    <location>
        <begin position="120"/>
        <end position="129"/>
    </location>
</feature>
<feature type="region of interest" description="Disordered" evidence="1">
    <location>
        <begin position="99"/>
        <end position="138"/>
    </location>
</feature>
<gene>
    <name evidence="2" type="ORF">PTTT1_LOCUS11149</name>
</gene>
<dbReference type="EMBL" id="OU594953">
    <property type="protein sequence ID" value="CAG9279770.1"/>
    <property type="molecule type" value="Genomic_DNA"/>
</dbReference>